<dbReference type="InterPro" id="IPR036186">
    <property type="entry name" value="Serpin_sf"/>
</dbReference>
<keyword evidence="4" id="KW-0732">Signal</keyword>
<name>A0A0N0PEL1_PAPMA</name>
<dbReference type="PANTHER" id="PTHR11461">
    <property type="entry name" value="SERINE PROTEASE INHIBITOR, SERPIN"/>
    <property type="match status" value="1"/>
</dbReference>
<dbReference type="SMART" id="SM00093">
    <property type="entry name" value="SERPIN"/>
    <property type="match status" value="1"/>
</dbReference>
<feature type="signal peptide" evidence="4">
    <location>
        <begin position="1"/>
        <end position="17"/>
    </location>
</feature>
<reference evidence="6 7" key="1">
    <citation type="journal article" date="2015" name="Nat. Commun.">
        <title>Outbred genome sequencing and CRISPR/Cas9 gene editing in butterflies.</title>
        <authorList>
            <person name="Li X."/>
            <person name="Fan D."/>
            <person name="Zhang W."/>
            <person name="Liu G."/>
            <person name="Zhang L."/>
            <person name="Zhao L."/>
            <person name="Fang X."/>
            <person name="Chen L."/>
            <person name="Dong Y."/>
            <person name="Chen Y."/>
            <person name="Ding Y."/>
            <person name="Zhao R."/>
            <person name="Feng M."/>
            <person name="Zhu Y."/>
            <person name="Feng Y."/>
            <person name="Jiang X."/>
            <person name="Zhu D."/>
            <person name="Xiang H."/>
            <person name="Feng X."/>
            <person name="Li S."/>
            <person name="Wang J."/>
            <person name="Zhang G."/>
            <person name="Kronforst M.R."/>
            <person name="Wang W."/>
        </authorList>
    </citation>
    <scope>NUCLEOTIDE SEQUENCE [LARGE SCALE GENOMIC DNA]</scope>
    <source>
        <strain evidence="6">Ya'a_city_454_Pm</strain>
        <tissue evidence="6">Whole body</tissue>
    </source>
</reference>
<keyword evidence="7" id="KW-1185">Reference proteome</keyword>
<dbReference type="GO" id="GO:0004867">
    <property type="term" value="F:serine-type endopeptidase inhibitor activity"/>
    <property type="evidence" value="ECO:0007669"/>
    <property type="project" value="UniProtKB-KW"/>
</dbReference>
<dbReference type="InterPro" id="IPR023796">
    <property type="entry name" value="Serpin_dom"/>
</dbReference>
<proteinExistence type="inferred from homology"/>
<evidence type="ECO:0000256" key="1">
    <source>
        <dbReference type="ARBA" id="ARBA00022690"/>
    </source>
</evidence>
<accession>A0A0N0PEL1</accession>
<gene>
    <name evidence="6" type="ORF">RR48_02849</name>
</gene>
<dbReference type="InterPro" id="IPR000215">
    <property type="entry name" value="Serpin_fam"/>
</dbReference>
<dbReference type="SUPFAM" id="SSF56574">
    <property type="entry name" value="Serpins"/>
    <property type="match status" value="1"/>
</dbReference>
<evidence type="ECO:0000256" key="2">
    <source>
        <dbReference type="ARBA" id="ARBA00022900"/>
    </source>
</evidence>
<evidence type="ECO:0000256" key="3">
    <source>
        <dbReference type="RuleBase" id="RU000411"/>
    </source>
</evidence>
<evidence type="ECO:0000313" key="6">
    <source>
        <dbReference type="EMBL" id="KPJ20096.1"/>
    </source>
</evidence>
<dbReference type="EMBL" id="KQ459764">
    <property type="protein sequence ID" value="KPJ20096.1"/>
    <property type="molecule type" value="Genomic_DNA"/>
</dbReference>
<dbReference type="InterPro" id="IPR023795">
    <property type="entry name" value="Serpin_CS"/>
</dbReference>
<organism evidence="6 7">
    <name type="scientific">Papilio machaon</name>
    <name type="common">Old World swallowtail butterfly</name>
    <dbReference type="NCBI Taxonomy" id="76193"/>
    <lineage>
        <taxon>Eukaryota</taxon>
        <taxon>Metazoa</taxon>
        <taxon>Ecdysozoa</taxon>
        <taxon>Arthropoda</taxon>
        <taxon>Hexapoda</taxon>
        <taxon>Insecta</taxon>
        <taxon>Pterygota</taxon>
        <taxon>Neoptera</taxon>
        <taxon>Endopterygota</taxon>
        <taxon>Lepidoptera</taxon>
        <taxon>Glossata</taxon>
        <taxon>Ditrysia</taxon>
        <taxon>Papilionoidea</taxon>
        <taxon>Papilionidae</taxon>
        <taxon>Papilioninae</taxon>
        <taxon>Papilio</taxon>
    </lineage>
</organism>
<dbReference type="CDD" id="cd19598">
    <property type="entry name" value="serpin77Ba-like_insects"/>
    <property type="match status" value="1"/>
</dbReference>
<feature type="domain" description="Serpin" evidence="5">
    <location>
        <begin position="37"/>
        <end position="396"/>
    </location>
</feature>
<sequence>MAKLTLIICILIPSILAQCNIEKARPFISRSVFEFSTELIKRIAQETENHFIASTLSPWTLLAYTSLGATDNSYEELVKILRLHRHSCFMNKFFDVTKEIYTPTAETSLEGASAIFVDENIQVNDRFQEQVRRAGLGDIKQVAVDNYEYVAATINNYVKTATNGAIDEIVVASDLENVVMMIVDALRFKGTWENPFPVNETQQMPFYDEMNNEIGKVNLMTITDNYNTRFNNEINATVVELPYSDRRFSMLLFVPYSEEKLNNVIDSLKKISVRSLFKDFEGKGTTEVNVRMPRFKISSDLNNLKELLIDMGLRSVFDPSQASFPKIADYPLYISNLIQKADIEVTEEGTIASAATQLDFSFKSFPTNVDANKPFFFMIVDKKTYIPVFAGAYSKPSVY</sequence>
<dbReference type="PROSITE" id="PS00284">
    <property type="entry name" value="SERPIN"/>
    <property type="match status" value="1"/>
</dbReference>
<dbReference type="Gene3D" id="2.10.310.10">
    <property type="entry name" value="Serpins superfamily"/>
    <property type="match status" value="1"/>
</dbReference>
<dbReference type="Pfam" id="PF00079">
    <property type="entry name" value="Serpin"/>
    <property type="match status" value="1"/>
</dbReference>
<evidence type="ECO:0000313" key="7">
    <source>
        <dbReference type="Proteomes" id="UP000053240"/>
    </source>
</evidence>
<dbReference type="InterPro" id="IPR042178">
    <property type="entry name" value="Serpin_sf_1"/>
</dbReference>
<dbReference type="GO" id="GO:0005615">
    <property type="term" value="C:extracellular space"/>
    <property type="evidence" value="ECO:0007669"/>
    <property type="project" value="InterPro"/>
</dbReference>
<dbReference type="Proteomes" id="UP000053240">
    <property type="component" value="Unassembled WGS sequence"/>
</dbReference>
<dbReference type="Gene3D" id="2.30.39.10">
    <property type="entry name" value="Alpha-1-antitrypsin, domain 1"/>
    <property type="match status" value="1"/>
</dbReference>
<feature type="chain" id="PRO_5005857523" evidence="4">
    <location>
        <begin position="18"/>
        <end position="399"/>
    </location>
</feature>
<dbReference type="InParanoid" id="A0A0N0PEL1"/>
<keyword evidence="2" id="KW-0722">Serine protease inhibitor</keyword>
<dbReference type="InterPro" id="IPR042185">
    <property type="entry name" value="Serpin_sf_2"/>
</dbReference>
<dbReference type="KEGG" id="pmac:106710552"/>
<dbReference type="OrthoDB" id="9440847at2759"/>
<evidence type="ECO:0000256" key="4">
    <source>
        <dbReference type="SAM" id="SignalP"/>
    </source>
</evidence>
<keyword evidence="1" id="KW-0646">Protease inhibitor</keyword>
<dbReference type="Gene3D" id="3.30.497.10">
    <property type="entry name" value="Antithrombin, subunit I, domain 2"/>
    <property type="match status" value="1"/>
</dbReference>
<protein>
    <submittedName>
        <fullName evidence="6">Serine proteinase inhibitor A3K</fullName>
    </submittedName>
</protein>
<evidence type="ECO:0000259" key="5">
    <source>
        <dbReference type="SMART" id="SM00093"/>
    </source>
</evidence>
<dbReference type="AlphaFoldDB" id="A0A0N0PEL1"/>
<dbReference type="PANTHER" id="PTHR11461:SF367">
    <property type="entry name" value="GH21475P-RELATED"/>
    <property type="match status" value="1"/>
</dbReference>
<comment type="similarity">
    <text evidence="3">Belongs to the serpin family.</text>
</comment>